<protein>
    <recommendedName>
        <fullName evidence="4">Tyr recombinase domain-containing protein</fullName>
    </recommendedName>
</protein>
<dbReference type="Pfam" id="PF00589">
    <property type="entry name" value="Phage_integrase"/>
    <property type="match status" value="1"/>
</dbReference>
<dbReference type="SUPFAM" id="SSF56349">
    <property type="entry name" value="DNA breaking-rejoining enzymes"/>
    <property type="match status" value="1"/>
</dbReference>
<dbReference type="Gene3D" id="1.10.443.10">
    <property type="entry name" value="Intergrase catalytic core"/>
    <property type="match status" value="1"/>
</dbReference>
<sequence>MMLTLLLHTGLRLQEFIQLQLKDVDLTARQLTVRQGKGAKDRTLPLSQAIATQVQNYIKQLRPAFLKVPSEALFLSKKGRPFHPTAFREKIYFYAKKAGLHDRRVYPHTFRSTFATLLVRQAGADLTVIKELMGHTNIQTTARYVRVVEAEKRKAVEEVITSSIILSVLDRGIYK</sequence>
<dbReference type="GO" id="GO:0006310">
    <property type="term" value="P:DNA recombination"/>
    <property type="evidence" value="ECO:0007669"/>
    <property type="project" value="UniProtKB-KW"/>
</dbReference>
<gene>
    <name evidence="5" type="ORF">BM613_12080</name>
</gene>
<accession>A0A2U3D665</accession>
<evidence type="ECO:0000313" key="6">
    <source>
        <dbReference type="Proteomes" id="UP000245380"/>
    </source>
</evidence>
<keyword evidence="3" id="KW-0233">DNA recombination</keyword>
<dbReference type="PANTHER" id="PTHR30349:SF41">
    <property type="entry name" value="INTEGRASE_RECOMBINASE PROTEIN MJ0367-RELATED"/>
    <property type="match status" value="1"/>
</dbReference>
<evidence type="ECO:0000256" key="2">
    <source>
        <dbReference type="ARBA" id="ARBA00023125"/>
    </source>
</evidence>
<dbReference type="InterPro" id="IPR013762">
    <property type="entry name" value="Integrase-like_cat_sf"/>
</dbReference>
<dbReference type="OrthoDB" id="974902at2"/>
<dbReference type="PANTHER" id="PTHR30349">
    <property type="entry name" value="PHAGE INTEGRASE-RELATED"/>
    <property type="match status" value="1"/>
</dbReference>
<dbReference type="EMBL" id="MPDK01000027">
    <property type="protein sequence ID" value="PWI56758.1"/>
    <property type="molecule type" value="Genomic_DNA"/>
</dbReference>
<dbReference type="InterPro" id="IPR011010">
    <property type="entry name" value="DNA_brk_join_enz"/>
</dbReference>
<feature type="domain" description="Tyr recombinase" evidence="4">
    <location>
        <begin position="1"/>
        <end position="157"/>
    </location>
</feature>
<dbReference type="InterPro" id="IPR050090">
    <property type="entry name" value="Tyrosine_recombinase_XerCD"/>
</dbReference>
<evidence type="ECO:0000256" key="3">
    <source>
        <dbReference type="ARBA" id="ARBA00023172"/>
    </source>
</evidence>
<comment type="caution">
    <text evidence="5">The sequence shown here is derived from an EMBL/GenBank/DDBJ whole genome shotgun (WGS) entry which is preliminary data.</text>
</comment>
<dbReference type="GO" id="GO:0015074">
    <property type="term" value="P:DNA integration"/>
    <property type="evidence" value="ECO:0007669"/>
    <property type="project" value="InterPro"/>
</dbReference>
<dbReference type="AlphaFoldDB" id="A0A2U3D665"/>
<dbReference type="Proteomes" id="UP000245380">
    <property type="component" value="Unassembled WGS sequence"/>
</dbReference>
<proteinExistence type="inferred from homology"/>
<organism evidence="5 6">
    <name type="scientific">Sulfoacidibacillus thermotolerans</name>
    <name type="common">Acidibacillus sulfuroxidans</name>
    <dbReference type="NCBI Taxonomy" id="1765684"/>
    <lineage>
        <taxon>Bacteria</taxon>
        <taxon>Bacillati</taxon>
        <taxon>Bacillota</taxon>
        <taxon>Bacilli</taxon>
        <taxon>Bacillales</taxon>
        <taxon>Alicyclobacillaceae</taxon>
        <taxon>Sulfoacidibacillus</taxon>
    </lineage>
</organism>
<dbReference type="GO" id="GO:0003677">
    <property type="term" value="F:DNA binding"/>
    <property type="evidence" value="ECO:0007669"/>
    <property type="project" value="UniProtKB-KW"/>
</dbReference>
<dbReference type="InterPro" id="IPR002104">
    <property type="entry name" value="Integrase_catalytic"/>
</dbReference>
<evidence type="ECO:0000256" key="1">
    <source>
        <dbReference type="ARBA" id="ARBA00008857"/>
    </source>
</evidence>
<evidence type="ECO:0000313" key="5">
    <source>
        <dbReference type="EMBL" id="PWI56758.1"/>
    </source>
</evidence>
<name>A0A2U3D665_SULT2</name>
<dbReference type="PROSITE" id="PS51898">
    <property type="entry name" value="TYR_RECOMBINASE"/>
    <property type="match status" value="1"/>
</dbReference>
<reference evidence="5 6" key="1">
    <citation type="submission" date="2016-11" db="EMBL/GenBank/DDBJ databases">
        <title>Comparative genomics of Acidibacillus ferroxidans species.</title>
        <authorList>
            <person name="Oliveira G."/>
            <person name="Nunes G."/>
            <person name="Oliveira R."/>
            <person name="Araujo F."/>
            <person name="Salim A."/>
            <person name="Scholte L."/>
            <person name="Morais D."/>
            <person name="Nancucheo I."/>
            <person name="Johnson D.B."/>
            <person name="Grail B."/>
            <person name="Bittencourt J."/>
            <person name="Valadares R."/>
        </authorList>
    </citation>
    <scope>NUCLEOTIDE SEQUENCE [LARGE SCALE GENOMIC DNA]</scope>
    <source>
        <strain evidence="5 6">Y002</strain>
    </source>
</reference>
<comment type="similarity">
    <text evidence="1">Belongs to the 'phage' integrase family.</text>
</comment>
<evidence type="ECO:0000259" key="4">
    <source>
        <dbReference type="PROSITE" id="PS51898"/>
    </source>
</evidence>
<keyword evidence="2" id="KW-0238">DNA-binding</keyword>
<keyword evidence="6" id="KW-1185">Reference proteome</keyword>